<dbReference type="Gene3D" id="1.20.144.10">
    <property type="entry name" value="Phosphatidic acid phosphatase type 2/haloperoxidase"/>
    <property type="match status" value="2"/>
</dbReference>
<dbReference type="Pfam" id="PF01569">
    <property type="entry name" value="PAP2"/>
    <property type="match status" value="1"/>
</dbReference>
<evidence type="ECO:0000256" key="1">
    <source>
        <dbReference type="SAM" id="Phobius"/>
    </source>
</evidence>
<feature type="transmembrane region" description="Helical" evidence="1">
    <location>
        <begin position="183"/>
        <end position="202"/>
    </location>
</feature>
<dbReference type="SMART" id="SM00014">
    <property type="entry name" value="acidPPc"/>
    <property type="match status" value="1"/>
</dbReference>
<dbReference type="CDD" id="cd03392">
    <property type="entry name" value="PAP2_like_2"/>
    <property type="match status" value="1"/>
</dbReference>
<gene>
    <name evidence="3" type="ORF">HH213_20620</name>
</gene>
<feature type="transmembrane region" description="Helical" evidence="1">
    <location>
        <begin position="108"/>
        <end position="131"/>
    </location>
</feature>
<keyword evidence="1" id="KW-1133">Transmembrane helix</keyword>
<feature type="transmembrane region" description="Helical" evidence="1">
    <location>
        <begin position="24"/>
        <end position="42"/>
    </location>
</feature>
<keyword evidence="4" id="KW-1185">Reference proteome</keyword>
<feature type="transmembrane region" description="Helical" evidence="1">
    <location>
        <begin position="151"/>
        <end position="171"/>
    </location>
</feature>
<dbReference type="PANTHER" id="PTHR14969:SF13">
    <property type="entry name" value="AT30094P"/>
    <property type="match status" value="1"/>
</dbReference>
<dbReference type="PANTHER" id="PTHR14969">
    <property type="entry name" value="SPHINGOSINE-1-PHOSPHATE PHOSPHOHYDROLASE"/>
    <property type="match status" value="1"/>
</dbReference>
<dbReference type="InterPro" id="IPR036938">
    <property type="entry name" value="PAP2/HPO_sf"/>
</dbReference>
<evidence type="ECO:0000259" key="2">
    <source>
        <dbReference type="SMART" id="SM00014"/>
    </source>
</evidence>
<protein>
    <submittedName>
        <fullName evidence="3">Phosphatase PAP2 family protein</fullName>
    </submittedName>
</protein>
<dbReference type="SUPFAM" id="SSF48317">
    <property type="entry name" value="Acid phosphatase/Vanadium-dependent haloperoxidase"/>
    <property type="match status" value="1"/>
</dbReference>
<name>A0ABX6MD86_9BURK</name>
<dbReference type="InterPro" id="IPR000326">
    <property type="entry name" value="PAP2/HPO"/>
</dbReference>
<organism evidence="3 4">
    <name type="scientific">Duganella dendranthematis</name>
    <dbReference type="NCBI Taxonomy" id="2728021"/>
    <lineage>
        <taxon>Bacteria</taxon>
        <taxon>Pseudomonadati</taxon>
        <taxon>Pseudomonadota</taxon>
        <taxon>Betaproteobacteria</taxon>
        <taxon>Burkholderiales</taxon>
        <taxon>Oxalobacteraceae</taxon>
        <taxon>Telluria group</taxon>
        <taxon>Duganella</taxon>
    </lineage>
</organism>
<feature type="transmembrane region" description="Helical" evidence="1">
    <location>
        <begin position="208"/>
        <end position="229"/>
    </location>
</feature>
<dbReference type="Proteomes" id="UP000503117">
    <property type="component" value="Chromosome"/>
</dbReference>
<evidence type="ECO:0000313" key="3">
    <source>
        <dbReference type="EMBL" id="QJD92287.1"/>
    </source>
</evidence>
<evidence type="ECO:0000313" key="4">
    <source>
        <dbReference type="Proteomes" id="UP000503117"/>
    </source>
</evidence>
<keyword evidence="1" id="KW-0472">Membrane</keyword>
<feature type="transmembrane region" description="Helical" evidence="1">
    <location>
        <begin position="78"/>
        <end position="101"/>
    </location>
</feature>
<accession>A0ABX6MD86</accession>
<feature type="domain" description="Phosphatidic acid phosphatase type 2/haloperoxidase" evidence="2">
    <location>
        <begin position="109"/>
        <end position="223"/>
    </location>
</feature>
<dbReference type="EMBL" id="CP051684">
    <property type="protein sequence ID" value="QJD92287.1"/>
    <property type="molecule type" value="Genomic_DNA"/>
</dbReference>
<sequence>MRGGPTISKLMSFVEARLSPGGEFGLHLTVGMALLLVSGLVFHELAEAVMGQAAITVLDLQVAHWFNVHAFEPLTSLMVGVSAMHSVAGMVLLFCLLAGYLWRQQARYWLLALAFAVPGGMALNVALKFFFQRARPVFDDPLVTLTTYSFPSGHTTAATCFYGLLVSYLVMARPAWSVRVGTVIFCLTMVLLVAFSRVYLGAHYVSDVLAAMAESVAWLAVCITAISTLRRRREGKTV</sequence>
<reference evidence="3 4" key="1">
    <citation type="submission" date="2020-04" db="EMBL/GenBank/DDBJ databases">
        <title>Genome sequencing of novel species.</title>
        <authorList>
            <person name="Heo J."/>
            <person name="Kim S.-J."/>
            <person name="Kim J.-S."/>
            <person name="Hong S.-B."/>
            <person name="Kwon S.-W."/>
        </authorList>
    </citation>
    <scope>NUCLEOTIDE SEQUENCE [LARGE SCALE GENOMIC DNA]</scope>
    <source>
        <strain evidence="3 4">AF9R3</strain>
    </source>
</reference>
<proteinExistence type="predicted"/>
<keyword evidence="1" id="KW-0812">Transmembrane</keyword>